<dbReference type="PANTHER" id="PTHR39179:SF3">
    <property type="entry name" value="COTS-RELATED PROTEIN"/>
    <property type="match status" value="1"/>
</dbReference>
<evidence type="ECO:0000313" key="2">
    <source>
        <dbReference type="Proteomes" id="UP000293846"/>
    </source>
</evidence>
<dbReference type="STRING" id="1742358.GCA_001439605_04042"/>
<keyword evidence="2" id="KW-1185">Reference proteome</keyword>
<sequence>MRAVNLTFKGEGDDLYQNRLFSYLQKQLHVPIKEMKQIRKKVYKVRAEGLDFILKGFSSYYQFVLQKNVLTSLKREGFQKAYSFYSLEKEPPLLFEQTYYGCLEWIETSKNEFTFYKQLDRINGLKLLSHFHATNEKLVDQYAGSISNFNQVGRWQERTISFLNNLPIIGYFVPKEIINEMLSWADWSLKGIEKELGVFENGKKVILHGDVAHHNFLRAKNKDIYLIDFDLISIGTPRSDYLQYANRILPFLHWSFQDLAKYKELAIYMNEKGFIYALAFPTDLFREWNRAIREQTYLQPAKIQQLLEITVGQFHERHNFIKELKRFIAMENGLSW</sequence>
<name>A0A4R1AYQ5_9BACI</name>
<dbReference type="InterPro" id="IPR047175">
    <property type="entry name" value="CotS-like"/>
</dbReference>
<dbReference type="SUPFAM" id="SSF56112">
    <property type="entry name" value="Protein kinase-like (PK-like)"/>
    <property type="match status" value="1"/>
</dbReference>
<organism evidence="1 2">
    <name type="scientific">Cytobacillus praedii</name>
    <dbReference type="NCBI Taxonomy" id="1742358"/>
    <lineage>
        <taxon>Bacteria</taxon>
        <taxon>Bacillati</taxon>
        <taxon>Bacillota</taxon>
        <taxon>Bacilli</taxon>
        <taxon>Bacillales</taxon>
        <taxon>Bacillaceae</taxon>
        <taxon>Cytobacillus</taxon>
    </lineage>
</organism>
<dbReference type="AlphaFoldDB" id="A0A4R1AYQ5"/>
<dbReference type="InterPro" id="IPR011009">
    <property type="entry name" value="Kinase-like_dom_sf"/>
</dbReference>
<dbReference type="GO" id="GO:0042601">
    <property type="term" value="C:endospore-forming forespore"/>
    <property type="evidence" value="ECO:0007669"/>
    <property type="project" value="TreeGrafter"/>
</dbReference>
<dbReference type="Proteomes" id="UP000293846">
    <property type="component" value="Unassembled WGS sequence"/>
</dbReference>
<proteinExistence type="predicted"/>
<dbReference type="Gene3D" id="3.90.1200.10">
    <property type="match status" value="1"/>
</dbReference>
<dbReference type="EMBL" id="SJTH01000033">
    <property type="protein sequence ID" value="TCJ02443.1"/>
    <property type="molecule type" value="Genomic_DNA"/>
</dbReference>
<keyword evidence="1" id="KW-0808">Transferase</keyword>
<evidence type="ECO:0000313" key="1">
    <source>
        <dbReference type="EMBL" id="TCJ02443.1"/>
    </source>
</evidence>
<comment type="caution">
    <text evidence="1">The sequence shown here is derived from an EMBL/GenBank/DDBJ whole genome shotgun (WGS) entry which is preliminary data.</text>
</comment>
<dbReference type="GO" id="GO:0016740">
    <property type="term" value="F:transferase activity"/>
    <property type="evidence" value="ECO:0007669"/>
    <property type="project" value="UniProtKB-KW"/>
</dbReference>
<reference evidence="1 2" key="1">
    <citation type="submission" date="2019-03" db="EMBL/GenBank/DDBJ databases">
        <authorList>
            <person name="Jensen L."/>
            <person name="Storgaard J."/>
            <person name="Sulaj E."/>
            <person name="Schramm A."/>
            <person name="Marshall I.P.G."/>
        </authorList>
    </citation>
    <scope>NUCLEOTIDE SEQUENCE [LARGE SCALE GENOMIC DNA]</scope>
    <source>
        <strain evidence="1 2">2017H2G3</strain>
    </source>
</reference>
<dbReference type="OrthoDB" id="2373610at2"/>
<gene>
    <name evidence="1" type="ORF">E0Y62_19430</name>
</gene>
<protein>
    <submittedName>
        <fullName evidence="1">Aminoglycoside phosphotransferase</fullName>
    </submittedName>
</protein>
<accession>A0A4R1AYQ5</accession>
<dbReference type="PANTHER" id="PTHR39179">
    <property type="entry name" value="SPORE COAT PROTEIN I"/>
    <property type="match status" value="1"/>
</dbReference>